<gene>
    <name evidence="2" type="ORF">HNQ99_002803</name>
</gene>
<comment type="caution">
    <text evidence="2">The sequence shown here is derived from an EMBL/GenBank/DDBJ whole genome shotgun (WGS) entry which is preliminary data.</text>
</comment>
<accession>A0A840HW04</accession>
<name>A0A840HW04_9SPHN</name>
<dbReference type="AlphaFoldDB" id="A0A840HW04"/>
<keyword evidence="3" id="KW-1185">Reference proteome</keyword>
<evidence type="ECO:0000256" key="1">
    <source>
        <dbReference type="SAM" id="Coils"/>
    </source>
</evidence>
<keyword evidence="1" id="KW-0175">Coiled coil</keyword>
<evidence type="ECO:0000313" key="3">
    <source>
        <dbReference type="Proteomes" id="UP000575068"/>
    </source>
</evidence>
<dbReference type="EMBL" id="JACHOV010000011">
    <property type="protein sequence ID" value="MBB4642472.1"/>
    <property type="molecule type" value="Genomic_DNA"/>
</dbReference>
<protein>
    <submittedName>
        <fullName evidence="2">DNA anti-recombination protein RmuC</fullName>
    </submittedName>
</protein>
<feature type="coiled-coil region" evidence="1">
    <location>
        <begin position="90"/>
        <end position="127"/>
    </location>
</feature>
<reference evidence="2 3" key="1">
    <citation type="submission" date="2020-08" db="EMBL/GenBank/DDBJ databases">
        <title>Genomic Encyclopedia of Type Strains, Phase IV (KMG-IV): sequencing the most valuable type-strain genomes for metagenomic binning, comparative biology and taxonomic classification.</title>
        <authorList>
            <person name="Goeker M."/>
        </authorList>
    </citation>
    <scope>NUCLEOTIDE SEQUENCE [LARGE SCALE GENOMIC DNA]</scope>
    <source>
        <strain evidence="2 3">DSM 7465</strain>
    </source>
</reference>
<proteinExistence type="predicted"/>
<dbReference type="Proteomes" id="UP000575068">
    <property type="component" value="Unassembled WGS sequence"/>
</dbReference>
<evidence type="ECO:0000313" key="2">
    <source>
        <dbReference type="EMBL" id="MBB4642472.1"/>
    </source>
</evidence>
<dbReference type="RefSeq" id="WP_184476605.1">
    <property type="nucleotide sequence ID" value="NZ_JACHOV010000011.1"/>
</dbReference>
<organism evidence="2 3">
    <name type="scientific">Rhizorhapis suberifaciens</name>
    <name type="common">corky root of lettuce</name>
    <dbReference type="NCBI Taxonomy" id="13656"/>
    <lineage>
        <taxon>Bacteria</taxon>
        <taxon>Pseudomonadati</taxon>
        <taxon>Pseudomonadota</taxon>
        <taxon>Alphaproteobacteria</taxon>
        <taxon>Sphingomonadales</taxon>
        <taxon>Sphingomonadaceae</taxon>
        <taxon>Rhizorhapis</taxon>
    </lineage>
</organism>
<sequence length="141" mass="16031">MKRLIAKRERVVRARRVQHLLASVETARAQNEASALEDNARRVSSVRAELYITDQFTSGAQLASLRELAGRLEQAGRHLDGAIYDAHKRVEQRETELRLANRDKEIAERLKEKAARALAEQMEARLQSLPRHKRSALLGDV</sequence>